<evidence type="ECO:0000259" key="3">
    <source>
        <dbReference type="Pfam" id="PF01408"/>
    </source>
</evidence>
<dbReference type="PANTHER" id="PTHR43708:SF5">
    <property type="entry name" value="CONSERVED EXPRESSED OXIDOREDUCTASE (EUROFUNG)-RELATED"/>
    <property type="match status" value="1"/>
</dbReference>
<dbReference type="Proteomes" id="UP000282837">
    <property type="component" value="Unassembled WGS sequence"/>
</dbReference>
<comment type="similarity">
    <text evidence="1">Belongs to the Gfo/Idh/MocA family.</text>
</comment>
<dbReference type="SUPFAM" id="SSF51735">
    <property type="entry name" value="NAD(P)-binding Rossmann-fold domains"/>
    <property type="match status" value="1"/>
</dbReference>
<dbReference type="EMBL" id="SACO01000002">
    <property type="protein sequence ID" value="RVU06869.1"/>
    <property type="molecule type" value="Genomic_DNA"/>
</dbReference>
<dbReference type="GO" id="GO:0016491">
    <property type="term" value="F:oxidoreductase activity"/>
    <property type="evidence" value="ECO:0007669"/>
    <property type="project" value="UniProtKB-KW"/>
</dbReference>
<dbReference type="AlphaFoldDB" id="A0A3S3TRI7"/>
<gene>
    <name evidence="5" type="ORF">EOE18_02595</name>
</gene>
<dbReference type="NCBIfam" id="NF008607">
    <property type="entry name" value="PRK11579.1"/>
    <property type="match status" value="1"/>
</dbReference>
<dbReference type="Pfam" id="PF02894">
    <property type="entry name" value="GFO_IDH_MocA_C"/>
    <property type="match status" value="1"/>
</dbReference>
<dbReference type="PANTHER" id="PTHR43708">
    <property type="entry name" value="CONSERVED EXPRESSED OXIDOREDUCTASE (EUROFUNG)"/>
    <property type="match status" value="1"/>
</dbReference>
<dbReference type="Gene3D" id="3.30.360.10">
    <property type="entry name" value="Dihydrodipicolinate Reductase, domain 2"/>
    <property type="match status" value="1"/>
</dbReference>
<evidence type="ECO:0000313" key="6">
    <source>
        <dbReference type="Proteomes" id="UP000282837"/>
    </source>
</evidence>
<accession>A0A3S3TRI7</accession>
<evidence type="ECO:0000256" key="2">
    <source>
        <dbReference type="ARBA" id="ARBA00023002"/>
    </source>
</evidence>
<dbReference type="Gene3D" id="3.40.50.720">
    <property type="entry name" value="NAD(P)-binding Rossmann-like Domain"/>
    <property type="match status" value="1"/>
</dbReference>
<dbReference type="RefSeq" id="WP_127705949.1">
    <property type="nucleotide sequence ID" value="NZ_SACO01000002.1"/>
</dbReference>
<name>A0A3S3TRI7_9SPHN</name>
<dbReference type="InterPro" id="IPR036291">
    <property type="entry name" value="NAD(P)-bd_dom_sf"/>
</dbReference>
<organism evidence="5 6">
    <name type="scientific">Novosphingobium umbonatum</name>
    <dbReference type="NCBI Taxonomy" id="1908524"/>
    <lineage>
        <taxon>Bacteria</taxon>
        <taxon>Pseudomonadati</taxon>
        <taxon>Pseudomonadota</taxon>
        <taxon>Alphaproteobacteria</taxon>
        <taxon>Sphingomonadales</taxon>
        <taxon>Sphingomonadaceae</taxon>
        <taxon>Novosphingobium</taxon>
    </lineage>
</organism>
<comment type="caution">
    <text evidence="5">The sequence shown here is derived from an EMBL/GenBank/DDBJ whole genome shotgun (WGS) entry which is preliminary data.</text>
</comment>
<proteinExistence type="inferred from homology"/>
<evidence type="ECO:0000256" key="1">
    <source>
        <dbReference type="ARBA" id="ARBA00010928"/>
    </source>
</evidence>
<protein>
    <submittedName>
        <fullName evidence="5">Oxidoreductase</fullName>
    </submittedName>
</protein>
<evidence type="ECO:0000259" key="4">
    <source>
        <dbReference type="Pfam" id="PF02894"/>
    </source>
</evidence>
<dbReference type="OrthoDB" id="9792935at2"/>
<reference evidence="5 6" key="1">
    <citation type="submission" date="2019-01" db="EMBL/GenBank/DDBJ databases">
        <authorList>
            <person name="Chen W.-M."/>
        </authorList>
    </citation>
    <scope>NUCLEOTIDE SEQUENCE [LARGE SCALE GENOMIC DNA]</scope>
    <source>
        <strain evidence="5 6">FSY-9</strain>
    </source>
</reference>
<dbReference type="GO" id="GO:0000166">
    <property type="term" value="F:nucleotide binding"/>
    <property type="evidence" value="ECO:0007669"/>
    <property type="project" value="InterPro"/>
</dbReference>
<feature type="domain" description="Gfo/Idh/MocA-like oxidoreductase C-terminal" evidence="4">
    <location>
        <begin position="133"/>
        <end position="340"/>
    </location>
</feature>
<keyword evidence="6" id="KW-1185">Reference proteome</keyword>
<dbReference type="SUPFAM" id="SSF55347">
    <property type="entry name" value="Glyceraldehyde-3-phosphate dehydrogenase-like, C-terminal domain"/>
    <property type="match status" value="1"/>
</dbReference>
<sequence>MVKLGVGILGNGMATRVFHAPLIGAVPQLELRAIHARSAGAISPVAGVPLVQDLEAMLADPEIGLITVATPSATHAQLAERALLAGKHVVVEKPFALELAQAQALVALARGRGLCLAAFHNRRWDSDFMAVRTAIEAGAIGQVVHFESHFDRFRPQVRERWREDGSAGSGVWFDLGPHMVDQALVLFGMPLAVSADMGALRPGAKGVDWAHVVLRYADKRVILHAGLCVAGGVPRFAVHGTGGSLVKQKADPQEAQSVAGLPPQDAAWGVDEDPLLHYTGEGAPLELPVPRGCQQSFYQRMAQACLGEGEAPNKPEEILGVQAIIEAAILSAEEGRVVPL</sequence>
<dbReference type="InterPro" id="IPR051317">
    <property type="entry name" value="Gfo/Idh/MocA_oxidoreduct"/>
</dbReference>
<dbReference type="Pfam" id="PF01408">
    <property type="entry name" value="GFO_IDH_MocA"/>
    <property type="match status" value="1"/>
</dbReference>
<evidence type="ECO:0000313" key="5">
    <source>
        <dbReference type="EMBL" id="RVU06869.1"/>
    </source>
</evidence>
<dbReference type="InterPro" id="IPR004104">
    <property type="entry name" value="Gfo/Idh/MocA-like_OxRdtase_C"/>
</dbReference>
<dbReference type="InterPro" id="IPR000683">
    <property type="entry name" value="Gfo/Idh/MocA-like_OxRdtase_N"/>
</dbReference>
<keyword evidence="2" id="KW-0560">Oxidoreductase</keyword>
<feature type="domain" description="Gfo/Idh/MocA-like oxidoreductase N-terminal" evidence="3">
    <location>
        <begin position="5"/>
        <end position="117"/>
    </location>
</feature>